<evidence type="ECO:0000313" key="3">
    <source>
        <dbReference type="Proteomes" id="UP000027361"/>
    </source>
</evidence>
<comment type="caution">
    <text evidence="2">The sequence shown here is derived from an EMBL/GenBank/DDBJ whole genome shotgun (WGS) entry which is preliminary data.</text>
</comment>
<reference evidence="2 3" key="1">
    <citation type="submission" date="2014-05" db="EMBL/GenBank/DDBJ databases">
        <title>Draft genome sequence of a rare smut relative, Tilletiaria anomala UBC 951.</title>
        <authorList>
            <consortium name="DOE Joint Genome Institute"/>
            <person name="Toome M."/>
            <person name="Kuo A."/>
            <person name="Henrissat B."/>
            <person name="Lipzen A."/>
            <person name="Tritt A."/>
            <person name="Yoshinaga Y."/>
            <person name="Zane M."/>
            <person name="Barry K."/>
            <person name="Grigoriev I.V."/>
            <person name="Spatafora J.W."/>
            <person name="Aimea M.C."/>
        </authorList>
    </citation>
    <scope>NUCLEOTIDE SEQUENCE [LARGE SCALE GENOMIC DNA]</scope>
    <source>
        <strain evidence="2 3">UBC 951</strain>
    </source>
</reference>
<dbReference type="AlphaFoldDB" id="A0A066WH07"/>
<name>A0A066WH07_TILAU</name>
<accession>A0A066WH07</accession>
<dbReference type="InParanoid" id="A0A066WH07"/>
<dbReference type="Proteomes" id="UP000027361">
    <property type="component" value="Unassembled WGS sequence"/>
</dbReference>
<feature type="compositionally biased region" description="Polar residues" evidence="1">
    <location>
        <begin position="11"/>
        <end position="22"/>
    </location>
</feature>
<keyword evidence="3" id="KW-1185">Reference proteome</keyword>
<dbReference type="EMBL" id="JMSN01000003">
    <property type="protein sequence ID" value="KDN53277.1"/>
    <property type="molecule type" value="Genomic_DNA"/>
</dbReference>
<protein>
    <submittedName>
        <fullName evidence="2">Uncharacterized protein</fullName>
    </submittedName>
</protein>
<dbReference type="RefSeq" id="XP_013246116.1">
    <property type="nucleotide sequence ID" value="XM_013390662.1"/>
</dbReference>
<sequence length="126" mass="14254">MSERRQIPRAGSSSWGDQQQALPSRVLSDQGELSMSWWRRCIDKSHMPFSDRMRWMGLPNNRVCFVAPVASQSEDRITAALQPLPWDGSIALFRRISSPPDDWRAFFPTLASADPLQGMLPPMPPS</sequence>
<proteinExistence type="predicted"/>
<dbReference type="GeneID" id="25267982"/>
<dbReference type="HOGENOM" id="CLU_1983112_0_0_1"/>
<gene>
    <name evidence="2" type="ORF">K437DRAFT_97203</name>
</gene>
<organism evidence="2 3">
    <name type="scientific">Tilletiaria anomala (strain ATCC 24038 / CBS 436.72 / UBC 951)</name>
    <dbReference type="NCBI Taxonomy" id="1037660"/>
    <lineage>
        <taxon>Eukaryota</taxon>
        <taxon>Fungi</taxon>
        <taxon>Dikarya</taxon>
        <taxon>Basidiomycota</taxon>
        <taxon>Ustilaginomycotina</taxon>
        <taxon>Exobasidiomycetes</taxon>
        <taxon>Georgefischeriales</taxon>
        <taxon>Tilletiariaceae</taxon>
        <taxon>Tilletiaria</taxon>
    </lineage>
</organism>
<evidence type="ECO:0000313" key="2">
    <source>
        <dbReference type="EMBL" id="KDN53277.1"/>
    </source>
</evidence>
<evidence type="ECO:0000256" key="1">
    <source>
        <dbReference type="SAM" id="MobiDB-lite"/>
    </source>
</evidence>
<feature type="region of interest" description="Disordered" evidence="1">
    <location>
        <begin position="1"/>
        <end position="32"/>
    </location>
</feature>